<feature type="region of interest" description="Disordered" evidence="1">
    <location>
        <begin position="44"/>
        <end position="75"/>
    </location>
</feature>
<feature type="compositionally biased region" description="Polar residues" evidence="1">
    <location>
        <begin position="49"/>
        <end position="64"/>
    </location>
</feature>
<evidence type="ECO:0000313" key="4">
    <source>
        <dbReference type="Proteomes" id="UP001409585"/>
    </source>
</evidence>
<keyword evidence="2" id="KW-1133">Transmembrane helix</keyword>
<dbReference type="Pfam" id="PF05545">
    <property type="entry name" value="FixQ"/>
    <property type="match status" value="1"/>
</dbReference>
<sequence>MESELLNNLRGFSTVLVMIAFAGVCWWAFSPSRKKKFEDAANLPFAEDSNPSQASHNSLNTTGQPEAGTKGQEKS</sequence>
<keyword evidence="2" id="KW-0812">Transmembrane</keyword>
<evidence type="ECO:0000256" key="2">
    <source>
        <dbReference type="SAM" id="Phobius"/>
    </source>
</evidence>
<dbReference type="AlphaFoldDB" id="A0AAV3TZ49"/>
<gene>
    <name evidence="3" type="ORF">GCM10025791_08860</name>
</gene>
<dbReference type="RefSeq" id="WP_345417670.1">
    <property type="nucleotide sequence ID" value="NZ_AP031496.1"/>
</dbReference>
<keyword evidence="4" id="KW-1185">Reference proteome</keyword>
<dbReference type="Proteomes" id="UP001409585">
    <property type="component" value="Unassembled WGS sequence"/>
</dbReference>
<keyword evidence="2" id="KW-0472">Membrane</keyword>
<organism evidence="3 4">
    <name type="scientific">Halioxenophilus aromaticivorans</name>
    <dbReference type="NCBI Taxonomy" id="1306992"/>
    <lineage>
        <taxon>Bacteria</taxon>
        <taxon>Pseudomonadati</taxon>
        <taxon>Pseudomonadota</taxon>
        <taxon>Gammaproteobacteria</taxon>
        <taxon>Alteromonadales</taxon>
        <taxon>Alteromonadaceae</taxon>
        <taxon>Halioxenophilus</taxon>
    </lineage>
</organism>
<proteinExistence type="predicted"/>
<evidence type="ECO:0000256" key="1">
    <source>
        <dbReference type="SAM" id="MobiDB-lite"/>
    </source>
</evidence>
<evidence type="ECO:0008006" key="5">
    <source>
        <dbReference type="Google" id="ProtNLM"/>
    </source>
</evidence>
<name>A0AAV3TZ49_9ALTE</name>
<dbReference type="InterPro" id="IPR008621">
    <property type="entry name" value="Cbb3-typ_cyt_oxidase_comp"/>
</dbReference>
<feature type="transmembrane region" description="Helical" evidence="2">
    <location>
        <begin position="12"/>
        <end position="29"/>
    </location>
</feature>
<dbReference type="CDD" id="cd01324">
    <property type="entry name" value="cbb3_Oxidase_CcoQ"/>
    <property type="match status" value="1"/>
</dbReference>
<protein>
    <recommendedName>
        <fullName evidence="5">CcoQ/FixQ family Cbb3-type cytochrome c oxidase assembly chaperone</fullName>
    </recommendedName>
</protein>
<dbReference type="EMBL" id="BAABLX010000007">
    <property type="protein sequence ID" value="GAA4934247.1"/>
    <property type="molecule type" value="Genomic_DNA"/>
</dbReference>
<comment type="caution">
    <text evidence="3">The sequence shown here is derived from an EMBL/GenBank/DDBJ whole genome shotgun (WGS) entry which is preliminary data.</text>
</comment>
<reference evidence="4" key="1">
    <citation type="journal article" date="2019" name="Int. J. Syst. Evol. Microbiol.">
        <title>The Global Catalogue of Microorganisms (GCM) 10K type strain sequencing project: providing services to taxonomists for standard genome sequencing and annotation.</title>
        <authorList>
            <consortium name="The Broad Institute Genomics Platform"/>
            <consortium name="The Broad Institute Genome Sequencing Center for Infectious Disease"/>
            <person name="Wu L."/>
            <person name="Ma J."/>
        </authorList>
    </citation>
    <scope>NUCLEOTIDE SEQUENCE [LARGE SCALE GENOMIC DNA]</scope>
    <source>
        <strain evidence="4">JCM 19134</strain>
    </source>
</reference>
<accession>A0AAV3TZ49</accession>
<evidence type="ECO:0000313" key="3">
    <source>
        <dbReference type="EMBL" id="GAA4934247.1"/>
    </source>
</evidence>